<dbReference type="Proteomes" id="UP000836387">
    <property type="component" value="Unassembled WGS sequence"/>
</dbReference>
<gene>
    <name evidence="1" type="ORF">CRV2_00020021</name>
</gene>
<reference evidence="1" key="2">
    <citation type="submission" date="2021-10" db="EMBL/GenBank/DDBJ databases">
        <authorList>
            <person name="Piombo E."/>
        </authorList>
    </citation>
    <scope>NUCLEOTIDE SEQUENCE</scope>
</reference>
<keyword evidence="2" id="KW-1185">Reference proteome</keyword>
<reference evidence="1" key="1">
    <citation type="submission" date="2020-04" db="EMBL/GenBank/DDBJ databases">
        <authorList>
            <person name="Broberg M."/>
        </authorList>
    </citation>
    <scope>NUCLEOTIDE SEQUENCE</scope>
</reference>
<proteinExistence type="predicted"/>
<accession>A0ACA9UV70</accession>
<name>A0ACA9UV70_BIOOC</name>
<evidence type="ECO:0000313" key="2">
    <source>
        <dbReference type="Proteomes" id="UP000836387"/>
    </source>
</evidence>
<sequence>MGLGSFSISMFEWLASHRIDEYWFRLLGSTLDTVQALPVDTSAHVTHGDWDRLAAAFGRKKRSLAEAEAVFYKGQGRQRIRAGGLLSTLSDDEYARVCKFIVDTPTISFPTPHRIKRAYMRYLGYMMYHVIAWFDPLSAAAASAQAHTTQNKTLLHTHLEAALEKHADQSTPPAPILSSSPAALHIQKLVLDYTRKNADEFHECAVPPTALGQKFGGVDNPLYTERFSHSVWSRLLILVRGEVSSRGIGVLRNEWKVTMDGTRRRRVEVNPSTAGPVQIPDLIQEFCCQVTRAATHKRDITALPPEAAAELERSIQQAVEKTVTAFLPPASHNQNSGSSNSYSSPGLGVSGMRVGEAGEDRPTSSSSSDSAVHTAAVADGGVLPGFGPVHISLPETRLVSSETHLTTPTTATTHAAPGTGAEGASDGSGISPPGLHNDEDKEFSDDILSDADAVASLNARRFIEKVLEPSFQPADALRMLHSKNTIDFGSARAGGAAAKIDDEFFPSFYLDFLSIVGKPGLPIIRRDGPILDNVTVSFRNWAEPYGAKHVSGIQFDLTGRTFRIAEAATREKWFIVMHPRMSVVTELPSSAAQRRQREDLAATRSGLPPGLAHELAAYITDIFQEAELVGEGIEPCWRPGSRHSQRINSDRWAAFQELFMTGWTDWADRHAEGSFWLQHVPAFHAYDYGANIEIKVHQRLYTLPRERHAPHDDSDTESSVSSGEDDDGDGHDRASSPSDAPTRALPSSVHGLSQQNDSSSAYDEMIRESEGLRKLDEELSARFCLDNIAAVSYALAICINSGAVVPHASPVPHEPALGSVCSVGQEDDGNNGEGGDFIPRCLLIDRNQIAQEYARSSDYNFYSQAFSPVYGNVSSSLPPAFLHSLFSAMQGNMSIRHDGADVLSFGYFQGYSNIKRNVRHSPRDLLATKGYATAALTVPAKEACAAAVTARKRERSLRAIRGQQTANAPAESKPSAREHRQINAAIDASEVAYRLEQVVSLNTANLRPEGRTFETVLRPIFQLMRFFLREHESYVHIFRSMPLEVFPGIMGAYARLFELALEEMDRRYVEGGERGLDLAHSEGVAVLDRLGGYLFTGFERHLPKSVLRPLGTIDGLRGGGWPYIDPEVLDLCAAGRGGAVLDMARWPRYKETGRPILLHVAELRYHYGDRVASSRDSDLWFAQLGNEAFARPQGVAALVTEVIGKLWMSQTKAFMQRQLRRRLTRVGGAGPADAAGGLHPVSGEAVGVCEAAISAWSDSENAFAWSSLERLVKTLASQRPRLHIKTLAVRTRYDFARELFRTASCERGWTSLAAKEASWPHVLHMAIAKWRHARETTTVSSEEWVAMLTKSLLDNGIEWVPGSSGGRISSTSVVRVQGHTGAEVRVSKPAGPVGSLRRTAQEAEMKHELVMRQRAQQALERKTRRIDFECSFPFRAIPPLIHRGFSKVQTLFAKGDGRVLDHYHCAMNCLAVNIEDPLCHLMLMLVLTVCSSSEMPFVEPRAQQFSTLLKRKDAAQVALGLATRMMWFLYPKSFPWDKSASSGAYDVWTMRRSLVCNPLYGLARAARLIEREQSI</sequence>
<comment type="caution">
    <text evidence="1">The sequence shown here is derived from an EMBL/GenBank/DDBJ whole genome shotgun (WGS) entry which is preliminary data.</text>
</comment>
<organism evidence="1 2">
    <name type="scientific">Clonostachys rosea f. rosea IK726</name>
    <dbReference type="NCBI Taxonomy" id="1349383"/>
    <lineage>
        <taxon>Eukaryota</taxon>
        <taxon>Fungi</taxon>
        <taxon>Dikarya</taxon>
        <taxon>Ascomycota</taxon>
        <taxon>Pezizomycotina</taxon>
        <taxon>Sordariomycetes</taxon>
        <taxon>Hypocreomycetidae</taxon>
        <taxon>Hypocreales</taxon>
        <taxon>Bionectriaceae</taxon>
        <taxon>Clonostachys</taxon>
    </lineage>
</organism>
<evidence type="ECO:0000313" key="1">
    <source>
        <dbReference type="EMBL" id="CAG9957187.1"/>
    </source>
</evidence>
<dbReference type="EMBL" id="CADEHS020000657">
    <property type="protein sequence ID" value="CAG9957187.1"/>
    <property type="molecule type" value="Genomic_DNA"/>
</dbReference>
<protein>
    <submittedName>
        <fullName evidence="1">Uncharacterized protein</fullName>
    </submittedName>
</protein>